<dbReference type="GO" id="GO:0030973">
    <property type="term" value="F:molybdate ion binding"/>
    <property type="evidence" value="ECO:0007669"/>
    <property type="project" value="TreeGrafter"/>
</dbReference>
<evidence type="ECO:0000256" key="5">
    <source>
        <dbReference type="SAM" id="SignalP"/>
    </source>
</evidence>
<feature type="chain" id="PRO_5039648456" evidence="5">
    <location>
        <begin position="21"/>
        <end position="247"/>
    </location>
</feature>
<dbReference type="GO" id="GO:0015689">
    <property type="term" value="P:molybdate ion transport"/>
    <property type="evidence" value="ECO:0007669"/>
    <property type="project" value="InterPro"/>
</dbReference>
<dbReference type="AlphaFoldDB" id="A0A2N3VAK9"/>
<dbReference type="Pfam" id="PF13531">
    <property type="entry name" value="SBP_bac_11"/>
    <property type="match status" value="1"/>
</dbReference>
<reference evidence="6 7" key="1">
    <citation type="submission" date="2017-12" db="EMBL/GenBank/DDBJ databases">
        <title>Sequencing the genomes of 1000 Actinobacteria strains.</title>
        <authorList>
            <person name="Klenk H.-P."/>
        </authorList>
    </citation>
    <scope>NUCLEOTIDE SEQUENCE [LARGE SCALE GENOMIC DNA]</scope>
    <source>
        <strain evidence="6 7">DSM 44489</strain>
    </source>
</reference>
<dbReference type="Proteomes" id="UP000233766">
    <property type="component" value="Unassembled WGS sequence"/>
</dbReference>
<evidence type="ECO:0000256" key="2">
    <source>
        <dbReference type="ARBA" id="ARBA00022723"/>
    </source>
</evidence>
<feature type="binding site" evidence="4">
    <location>
        <position position="64"/>
    </location>
    <ligand>
        <name>molybdate</name>
        <dbReference type="ChEBI" id="CHEBI:36264"/>
    </ligand>
</feature>
<accession>A0A2N3VAK9</accession>
<keyword evidence="4" id="KW-0500">Molybdenum</keyword>
<feature type="signal peptide" evidence="5">
    <location>
        <begin position="1"/>
        <end position="20"/>
    </location>
</feature>
<evidence type="ECO:0000256" key="1">
    <source>
        <dbReference type="ARBA" id="ARBA00009175"/>
    </source>
</evidence>
<dbReference type="PROSITE" id="PS51257">
    <property type="entry name" value="PROKAR_LIPOPROTEIN"/>
    <property type="match status" value="1"/>
</dbReference>
<feature type="binding site" evidence="4">
    <location>
        <position position="36"/>
    </location>
    <ligand>
        <name>molybdate</name>
        <dbReference type="ChEBI" id="CHEBI:36264"/>
    </ligand>
</feature>
<dbReference type="SUPFAM" id="SSF53850">
    <property type="entry name" value="Periplasmic binding protein-like II"/>
    <property type="match status" value="1"/>
</dbReference>
<dbReference type="InterPro" id="IPR005950">
    <property type="entry name" value="ModA"/>
</dbReference>
<sequence length="247" mass="24292">MIGRVAVGAALVLATVSGCASGDTEESTLTVFAAASLKSVFTGLEKDFESANPGVDVQFSFAGSSDLAAQLQAGAPADVFASADQTTMDKAVQSGRITAAPTTFATNVLTLVTAPGNPKGITGINDLADATVVVCAPQVPCGRATKKVADAAGATLRPVSEESSVADVLTKVTSGQADAGFVYVTDAAGAGAKVGVVALPEASAAVNTYPIAVVADSKQSENARKFAELVTGPAGRAALAAAGFGAP</sequence>
<organism evidence="6 7">
    <name type="scientific">Nocardia fluminea</name>
    <dbReference type="NCBI Taxonomy" id="134984"/>
    <lineage>
        <taxon>Bacteria</taxon>
        <taxon>Bacillati</taxon>
        <taxon>Actinomycetota</taxon>
        <taxon>Actinomycetes</taxon>
        <taxon>Mycobacteriales</taxon>
        <taxon>Nocardiaceae</taxon>
        <taxon>Nocardia</taxon>
    </lineage>
</organism>
<proteinExistence type="inferred from homology"/>
<dbReference type="Gene3D" id="3.40.190.10">
    <property type="entry name" value="Periplasmic binding protein-like II"/>
    <property type="match status" value="2"/>
</dbReference>
<evidence type="ECO:0000313" key="6">
    <source>
        <dbReference type="EMBL" id="PKV78672.1"/>
    </source>
</evidence>
<keyword evidence="2 4" id="KW-0479">Metal-binding</keyword>
<dbReference type="NCBIfam" id="TIGR01256">
    <property type="entry name" value="modA"/>
    <property type="match status" value="1"/>
</dbReference>
<keyword evidence="7" id="KW-1185">Reference proteome</keyword>
<evidence type="ECO:0000256" key="3">
    <source>
        <dbReference type="ARBA" id="ARBA00022729"/>
    </source>
</evidence>
<comment type="caution">
    <text evidence="6">The sequence shown here is derived from an EMBL/GenBank/DDBJ whole genome shotgun (WGS) entry which is preliminary data.</text>
</comment>
<comment type="similarity">
    <text evidence="1">Belongs to the bacterial solute-binding protein ModA family.</text>
</comment>
<dbReference type="PIRSF" id="PIRSF004846">
    <property type="entry name" value="ModA"/>
    <property type="match status" value="1"/>
</dbReference>
<keyword evidence="3 5" id="KW-0732">Signal</keyword>
<dbReference type="PANTHER" id="PTHR30632">
    <property type="entry name" value="MOLYBDATE-BINDING PERIPLASMIC PROTEIN"/>
    <property type="match status" value="1"/>
</dbReference>
<dbReference type="InterPro" id="IPR050682">
    <property type="entry name" value="ModA/WtpA"/>
</dbReference>
<feature type="binding site" evidence="4">
    <location>
        <position position="165"/>
    </location>
    <ligand>
        <name>molybdate</name>
        <dbReference type="ChEBI" id="CHEBI:36264"/>
    </ligand>
</feature>
<protein>
    <submittedName>
        <fullName evidence="6">Molybdate transport system substrate-binding protein</fullName>
    </submittedName>
</protein>
<name>A0A2N3VAK9_9NOCA</name>
<feature type="binding site" evidence="4">
    <location>
        <position position="183"/>
    </location>
    <ligand>
        <name>molybdate</name>
        <dbReference type="ChEBI" id="CHEBI:36264"/>
    </ligand>
</feature>
<evidence type="ECO:0000256" key="4">
    <source>
        <dbReference type="PIRSR" id="PIRSR004846-1"/>
    </source>
</evidence>
<gene>
    <name evidence="6" type="ORF">ATK86_3051</name>
</gene>
<dbReference type="PANTHER" id="PTHR30632:SF0">
    <property type="entry name" value="SULFATE-BINDING PROTEIN"/>
    <property type="match status" value="1"/>
</dbReference>
<evidence type="ECO:0000313" key="7">
    <source>
        <dbReference type="Proteomes" id="UP000233766"/>
    </source>
</evidence>
<dbReference type="OrthoDB" id="9785015at2"/>
<dbReference type="EMBL" id="PJMW01000002">
    <property type="protein sequence ID" value="PKV78672.1"/>
    <property type="molecule type" value="Genomic_DNA"/>
</dbReference>
<dbReference type="RefSeq" id="WP_101465079.1">
    <property type="nucleotide sequence ID" value="NZ_PJMW01000002.1"/>
</dbReference>
<dbReference type="GO" id="GO:0046872">
    <property type="term" value="F:metal ion binding"/>
    <property type="evidence" value="ECO:0007669"/>
    <property type="project" value="UniProtKB-KW"/>
</dbReference>